<dbReference type="OrthoDB" id="7064883at2"/>
<evidence type="ECO:0000313" key="2">
    <source>
        <dbReference type="EMBL" id="SUX21449.1"/>
    </source>
</evidence>
<dbReference type="PROSITE" id="PS50828">
    <property type="entry name" value="SMR"/>
    <property type="match status" value="1"/>
</dbReference>
<dbReference type="Pfam" id="PF01713">
    <property type="entry name" value="Smr"/>
    <property type="match status" value="1"/>
</dbReference>
<reference evidence="2 3" key="1">
    <citation type="submission" date="2018-06" db="EMBL/GenBank/DDBJ databases">
        <authorList>
            <consortium name="Pathogen Informatics"/>
            <person name="Doyle S."/>
        </authorList>
    </citation>
    <scope>NUCLEOTIDE SEQUENCE [LARGE SCALE GENOMIC DNA]</scope>
    <source>
        <strain evidence="2 3">NCTC13294</strain>
    </source>
</reference>
<dbReference type="EMBL" id="UFUW01000001">
    <property type="protein sequence ID" value="SUX21449.1"/>
    <property type="molecule type" value="Genomic_DNA"/>
</dbReference>
<dbReference type="PANTHER" id="PTHR35562">
    <property type="entry name" value="DNA ENDONUCLEASE SMRA-RELATED"/>
    <property type="match status" value="1"/>
</dbReference>
<dbReference type="RefSeq" id="WP_115611337.1">
    <property type="nucleotide sequence ID" value="NZ_JBHLZC010000001.1"/>
</dbReference>
<dbReference type="PANTHER" id="PTHR35562:SF2">
    <property type="entry name" value="DNA ENDONUCLEASE SMRA-RELATED"/>
    <property type="match status" value="1"/>
</dbReference>
<dbReference type="SUPFAM" id="SSF160443">
    <property type="entry name" value="SMR domain-like"/>
    <property type="match status" value="1"/>
</dbReference>
<evidence type="ECO:0000259" key="1">
    <source>
        <dbReference type="PROSITE" id="PS50828"/>
    </source>
</evidence>
<dbReference type="InterPro" id="IPR036063">
    <property type="entry name" value="Smr_dom_sf"/>
</dbReference>
<gene>
    <name evidence="2" type="ORF">NCTC13294_01004</name>
</gene>
<accession>A0A381E594</accession>
<dbReference type="Gene3D" id="3.30.1370.110">
    <property type="match status" value="1"/>
</dbReference>
<dbReference type="Proteomes" id="UP000254572">
    <property type="component" value="Unassembled WGS sequence"/>
</dbReference>
<proteinExistence type="predicted"/>
<evidence type="ECO:0000313" key="3">
    <source>
        <dbReference type="Proteomes" id="UP000254572"/>
    </source>
</evidence>
<sequence>MTGKERFADLIGTVTPLQTPPRAEGFGRRMKILQRRRIEAQRIRHAADIRETLSVNLAQIPDARFRALCAGRLPLAREIDLHGFFVDEALRYLGDMLDERQNRREECWLVVHGKGRNSPHYDRAPLKQAILDLLLRHPAVNALAGVLDQDGLSGAVCIEVGIGRTGRNPR</sequence>
<organism evidence="2 3">
    <name type="scientific">Cardiobacterium valvarum</name>
    <dbReference type="NCBI Taxonomy" id="194702"/>
    <lineage>
        <taxon>Bacteria</taxon>
        <taxon>Pseudomonadati</taxon>
        <taxon>Pseudomonadota</taxon>
        <taxon>Gammaproteobacteria</taxon>
        <taxon>Cardiobacteriales</taxon>
        <taxon>Cardiobacteriaceae</taxon>
        <taxon>Cardiobacterium</taxon>
    </lineage>
</organism>
<dbReference type="InterPro" id="IPR002625">
    <property type="entry name" value="Smr_dom"/>
</dbReference>
<keyword evidence="3" id="KW-1185">Reference proteome</keyword>
<dbReference type="AlphaFoldDB" id="A0A381E594"/>
<protein>
    <submittedName>
        <fullName evidence="2">Smr domain</fullName>
    </submittedName>
</protein>
<name>A0A381E594_9GAMM</name>
<feature type="domain" description="Smr" evidence="1">
    <location>
        <begin position="79"/>
        <end position="161"/>
    </location>
</feature>